<dbReference type="EMBL" id="JADGJW010000053">
    <property type="protein sequence ID" value="KAJ3225771.1"/>
    <property type="molecule type" value="Genomic_DNA"/>
</dbReference>
<feature type="compositionally biased region" description="Polar residues" evidence="1">
    <location>
        <begin position="311"/>
        <end position="322"/>
    </location>
</feature>
<comment type="caution">
    <text evidence="2">The sequence shown here is derived from an EMBL/GenBank/DDBJ whole genome shotgun (WGS) entry which is preliminary data.</text>
</comment>
<sequence length="334" mass="37932">MPDRKDFSDNFSNTKLVPQNSPMEIDTDEVKHSVTDVYSTSKVVEPNSLPDVNSKINKRFSSRMVKGKKVTNKTSFLKKSSFFSRAINKIASLYDEVGMALSGTKPITLKRKIRQANNATDRCRSISSRKSYLKNQEISKTELLLNDFQNETEELYNIKNDSKLFLEKELTNTLKDTKNSNDDSQNPVDSSTLNSSFSDNKKLENKHRQRQGLIINNSTIPPPPPPPPLLPIKLVKKKSVSIYSTASENMVYKQKNDLNFTLKELQSVTLKKVDENRVLIKNDVQKKCNQSEATRVMEEFDDDAKSERKISGNNSPLTSPSVASKIRDFESRLL</sequence>
<keyword evidence="3" id="KW-1185">Reference proteome</keyword>
<gene>
    <name evidence="2" type="ORF">HK099_006271</name>
</gene>
<dbReference type="Proteomes" id="UP001211065">
    <property type="component" value="Unassembled WGS sequence"/>
</dbReference>
<feature type="region of interest" description="Disordered" evidence="1">
    <location>
        <begin position="175"/>
        <end position="207"/>
    </location>
</feature>
<feature type="compositionally biased region" description="Basic and acidic residues" evidence="1">
    <location>
        <begin position="298"/>
        <end position="310"/>
    </location>
</feature>
<evidence type="ECO:0000256" key="1">
    <source>
        <dbReference type="SAM" id="MobiDB-lite"/>
    </source>
</evidence>
<feature type="region of interest" description="Disordered" evidence="1">
    <location>
        <begin position="1"/>
        <end position="24"/>
    </location>
</feature>
<organism evidence="2 3">
    <name type="scientific">Clydaea vesicula</name>
    <dbReference type="NCBI Taxonomy" id="447962"/>
    <lineage>
        <taxon>Eukaryota</taxon>
        <taxon>Fungi</taxon>
        <taxon>Fungi incertae sedis</taxon>
        <taxon>Chytridiomycota</taxon>
        <taxon>Chytridiomycota incertae sedis</taxon>
        <taxon>Chytridiomycetes</taxon>
        <taxon>Lobulomycetales</taxon>
        <taxon>Lobulomycetaceae</taxon>
        <taxon>Clydaea</taxon>
    </lineage>
</organism>
<feature type="compositionally biased region" description="Polar residues" evidence="1">
    <location>
        <begin position="182"/>
        <end position="198"/>
    </location>
</feature>
<proteinExistence type="predicted"/>
<evidence type="ECO:0000313" key="2">
    <source>
        <dbReference type="EMBL" id="KAJ3225771.1"/>
    </source>
</evidence>
<feature type="compositionally biased region" description="Polar residues" evidence="1">
    <location>
        <begin position="9"/>
        <end position="22"/>
    </location>
</feature>
<protein>
    <submittedName>
        <fullName evidence="2">Uncharacterized protein</fullName>
    </submittedName>
</protein>
<feature type="region of interest" description="Disordered" evidence="1">
    <location>
        <begin position="298"/>
        <end position="322"/>
    </location>
</feature>
<accession>A0AAD5U9R9</accession>
<reference evidence="2" key="1">
    <citation type="submission" date="2020-05" db="EMBL/GenBank/DDBJ databases">
        <title>Phylogenomic resolution of chytrid fungi.</title>
        <authorList>
            <person name="Stajich J.E."/>
            <person name="Amses K."/>
            <person name="Simmons R."/>
            <person name="Seto K."/>
            <person name="Myers J."/>
            <person name="Bonds A."/>
            <person name="Quandt C.A."/>
            <person name="Barry K."/>
            <person name="Liu P."/>
            <person name="Grigoriev I."/>
            <person name="Longcore J.E."/>
            <person name="James T.Y."/>
        </authorList>
    </citation>
    <scope>NUCLEOTIDE SEQUENCE</scope>
    <source>
        <strain evidence="2">JEL0476</strain>
    </source>
</reference>
<name>A0AAD5U9R9_9FUNG</name>
<evidence type="ECO:0000313" key="3">
    <source>
        <dbReference type="Proteomes" id="UP001211065"/>
    </source>
</evidence>
<dbReference type="AlphaFoldDB" id="A0AAD5U9R9"/>